<evidence type="ECO:0000313" key="3">
    <source>
        <dbReference type="EMBL" id="VFT78111.1"/>
    </source>
</evidence>
<dbReference type="EMBL" id="VJMH01000056">
    <property type="protein sequence ID" value="KAF0719648.1"/>
    <property type="molecule type" value="Genomic_DNA"/>
</dbReference>
<sequence length="512" mass="57806">MQNSASQQAALTASNLLCLIVSFQPGAPQDIQYLISEFPPDEGHPLFAYHRYDYGMRVNDIAPILAPWLATYGTSRLPLLIDSMPHATPIVVTFAANHGRLDVLKLMYKSHGLQVLNTQWTLFALAAAKGDLASISFLHSVGHTSDINITFLLQTYGGTGKSDWITSHDAMDVARNNDVITLQFLLDEWYPVVNPEDIYSILPSSFILSMDQGCTAMAHYLAPKMQEIQRSNSKILLFFLTTDFLQPHLDADVIVPTDVWKEYLSHAVWDDENQQWPMYTISHLVTLFNKMLCCQVGSPQRSTALKQCLEGATILGRLDVMLWLVEAQAMDPLAVQDMFASTTIGERGSDFLAMYDKTVAGFMNTHNIRGERKFMLDVLTDYIQETDDVIWNALRASPNKSVFECAVIRFFYVIAKEEGWEAVIAGRCFQFMLKFGHIRLDTHRMFYNVWLSMIPDDDVAQAKKRAFESEMHNQAKTKQQKAIIKLLMDEAAAHACSAAHEDAHDMLDNDEI</sequence>
<evidence type="ECO:0000256" key="1">
    <source>
        <dbReference type="SAM" id="SignalP"/>
    </source>
</evidence>
<evidence type="ECO:0000313" key="2">
    <source>
        <dbReference type="EMBL" id="KAF0719648.1"/>
    </source>
</evidence>
<keyword evidence="1" id="KW-0732">Signal</keyword>
<feature type="chain" id="PRO_5036355343" evidence="1">
    <location>
        <begin position="29"/>
        <end position="512"/>
    </location>
</feature>
<organism evidence="3 4">
    <name type="scientific">Aphanomyces stellatus</name>
    <dbReference type="NCBI Taxonomy" id="120398"/>
    <lineage>
        <taxon>Eukaryota</taxon>
        <taxon>Sar</taxon>
        <taxon>Stramenopiles</taxon>
        <taxon>Oomycota</taxon>
        <taxon>Saprolegniomycetes</taxon>
        <taxon>Saprolegniales</taxon>
        <taxon>Verrucalvaceae</taxon>
        <taxon>Aphanomyces</taxon>
    </lineage>
</organism>
<dbReference type="EMBL" id="CAADRA010000056">
    <property type="protein sequence ID" value="VFT78111.1"/>
    <property type="molecule type" value="Genomic_DNA"/>
</dbReference>
<dbReference type="AlphaFoldDB" id="A0A485K4T6"/>
<accession>A0A485K4T6</accession>
<keyword evidence="4" id="KW-1185">Reference proteome</keyword>
<evidence type="ECO:0000313" key="4">
    <source>
        <dbReference type="Proteomes" id="UP000332933"/>
    </source>
</evidence>
<gene>
    <name evidence="3" type="primary">Aste57867_887</name>
    <name evidence="2" type="ORF">As57867_000886</name>
    <name evidence="3" type="ORF">ASTE57867_887</name>
</gene>
<proteinExistence type="predicted"/>
<dbReference type="Proteomes" id="UP000332933">
    <property type="component" value="Unassembled WGS sequence"/>
</dbReference>
<protein>
    <submittedName>
        <fullName evidence="3">Aste57867_887 protein</fullName>
    </submittedName>
</protein>
<reference evidence="3 4" key="1">
    <citation type="submission" date="2019-03" db="EMBL/GenBank/DDBJ databases">
        <authorList>
            <person name="Gaulin E."/>
            <person name="Dumas B."/>
        </authorList>
    </citation>
    <scope>NUCLEOTIDE SEQUENCE [LARGE SCALE GENOMIC DNA]</scope>
    <source>
        <strain evidence="3">CBS 568.67</strain>
    </source>
</reference>
<feature type="signal peptide" evidence="1">
    <location>
        <begin position="1"/>
        <end position="28"/>
    </location>
</feature>
<name>A0A485K4T6_9STRA</name>
<reference evidence="2" key="2">
    <citation type="submission" date="2019-06" db="EMBL/GenBank/DDBJ databases">
        <title>Genomics analysis of Aphanomyces spp. identifies a new class of oomycete effector associated with host adaptation.</title>
        <authorList>
            <person name="Gaulin E."/>
        </authorList>
    </citation>
    <scope>NUCLEOTIDE SEQUENCE</scope>
    <source>
        <strain evidence="2">CBS 578.67</strain>
    </source>
</reference>